<dbReference type="PRINTS" id="PR00081">
    <property type="entry name" value="GDHRDH"/>
</dbReference>
<protein>
    <submittedName>
        <fullName evidence="5">NAD(P)-dependent dehydrogenase (Short-subunit alcohol dehydrogenase family)</fullName>
    </submittedName>
</protein>
<dbReference type="PRINTS" id="PR00080">
    <property type="entry name" value="SDRFAMILY"/>
</dbReference>
<keyword evidence="6" id="KW-1185">Reference proteome</keyword>
<evidence type="ECO:0000256" key="4">
    <source>
        <dbReference type="RuleBase" id="RU000363"/>
    </source>
</evidence>
<comment type="caution">
    <text evidence="5">The sequence shown here is derived from an EMBL/GenBank/DDBJ whole genome shotgun (WGS) entry which is preliminary data.</text>
</comment>
<dbReference type="CDD" id="cd05324">
    <property type="entry name" value="carb_red_PTCR-like_SDR_c"/>
    <property type="match status" value="1"/>
</dbReference>
<dbReference type="InterPro" id="IPR036291">
    <property type="entry name" value="NAD(P)-bd_dom_sf"/>
</dbReference>
<evidence type="ECO:0000256" key="1">
    <source>
        <dbReference type="ARBA" id="ARBA00006484"/>
    </source>
</evidence>
<dbReference type="Pfam" id="PF00106">
    <property type="entry name" value="adh_short"/>
    <property type="match status" value="1"/>
</dbReference>
<dbReference type="EMBL" id="JACHXK010000021">
    <property type="protein sequence ID" value="MBB3113725.1"/>
    <property type="molecule type" value="Genomic_DNA"/>
</dbReference>
<gene>
    <name evidence="5" type="ORF">FHS18_005838</name>
</gene>
<dbReference type="PANTHER" id="PTHR43963">
    <property type="entry name" value="CARBONYL REDUCTASE 1-RELATED"/>
    <property type="match status" value="1"/>
</dbReference>
<evidence type="ECO:0000313" key="6">
    <source>
        <dbReference type="Proteomes" id="UP000570361"/>
    </source>
</evidence>
<dbReference type="PANTHER" id="PTHR43963:SF6">
    <property type="entry name" value="CHAIN DEHYDROGENASE FAMILY PROTEIN, PUTATIVE (AFU_ORTHOLOGUE AFUA_3G15350)-RELATED"/>
    <property type="match status" value="1"/>
</dbReference>
<evidence type="ECO:0000313" key="5">
    <source>
        <dbReference type="EMBL" id="MBB3113725.1"/>
    </source>
</evidence>
<dbReference type="InterPro" id="IPR020904">
    <property type="entry name" value="Sc_DH/Rdtase_CS"/>
</dbReference>
<organism evidence="5 6">
    <name type="scientific">Paenibacillus phyllosphaerae</name>
    <dbReference type="NCBI Taxonomy" id="274593"/>
    <lineage>
        <taxon>Bacteria</taxon>
        <taxon>Bacillati</taxon>
        <taxon>Bacillota</taxon>
        <taxon>Bacilli</taxon>
        <taxon>Bacillales</taxon>
        <taxon>Paenibacillaceae</taxon>
        <taxon>Paenibacillus</taxon>
    </lineage>
</organism>
<comment type="similarity">
    <text evidence="1 4">Belongs to the short-chain dehydrogenases/reductases (SDR) family.</text>
</comment>
<accession>A0A7W5FQQ9</accession>
<dbReference type="AlphaFoldDB" id="A0A7W5FQQ9"/>
<dbReference type="RefSeq" id="WP_183603798.1">
    <property type="nucleotide sequence ID" value="NZ_JACHXK010000021.1"/>
</dbReference>
<dbReference type="GO" id="GO:0016616">
    <property type="term" value="F:oxidoreductase activity, acting on the CH-OH group of donors, NAD or NADP as acceptor"/>
    <property type="evidence" value="ECO:0007669"/>
    <property type="project" value="InterPro"/>
</dbReference>
<keyword evidence="2" id="KW-0521">NADP</keyword>
<name>A0A7W5FQQ9_9BACL</name>
<keyword evidence="3" id="KW-0560">Oxidoreductase</keyword>
<evidence type="ECO:0000256" key="2">
    <source>
        <dbReference type="ARBA" id="ARBA00022857"/>
    </source>
</evidence>
<dbReference type="Proteomes" id="UP000570361">
    <property type="component" value="Unassembled WGS sequence"/>
</dbReference>
<reference evidence="5 6" key="1">
    <citation type="submission" date="2020-08" db="EMBL/GenBank/DDBJ databases">
        <title>Genomic Encyclopedia of Type Strains, Phase III (KMG-III): the genomes of soil and plant-associated and newly described type strains.</title>
        <authorList>
            <person name="Whitman W."/>
        </authorList>
    </citation>
    <scope>NUCLEOTIDE SEQUENCE [LARGE SCALE GENOMIC DNA]</scope>
    <source>
        <strain evidence="5 6">CECT 5862</strain>
    </source>
</reference>
<sequence length="238" mass="25322">MATTKQVALITGAYKGIGLEIGRQLGQLGIIVLLGARSLSKAEAAATLLREEQIEAHGIELDITNPDHIQAAVRRLETEFGKLDILINNAGVYTDHLGTPVEAVRASFEVNLFGPLALTDALLPLLKASPAGRIVNQSSILGSLGTLLTNPMYGVRSVPAYTSSKAALNAWTVQLSIALRDTTIKVNACHPGWVKTDMGGADAPMEIHEGAESAVWLATLPQDGPTGGFFHKRELLPW</sequence>
<proteinExistence type="inferred from homology"/>
<evidence type="ECO:0000256" key="3">
    <source>
        <dbReference type="ARBA" id="ARBA00023002"/>
    </source>
</evidence>
<dbReference type="SUPFAM" id="SSF51735">
    <property type="entry name" value="NAD(P)-binding Rossmann-fold domains"/>
    <property type="match status" value="1"/>
</dbReference>
<dbReference type="InterPro" id="IPR002347">
    <property type="entry name" value="SDR_fam"/>
</dbReference>
<dbReference type="PROSITE" id="PS00061">
    <property type="entry name" value="ADH_SHORT"/>
    <property type="match status" value="1"/>
</dbReference>
<dbReference type="Gene3D" id="3.40.50.720">
    <property type="entry name" value="NAD(P)-binding Rossmann-like Domain"/>
    <property type="match status" value="1"/>
</dbReference>
<dbReference type="InterPro" id="IPR045313">
    <property type="entry name" value="CBR1-like"/>
</dbReference>